<dbReference type="EMBL" id="PQGG01000007">
    <property type="protein sequence ID" value="POP54256.1"/>
    <property type="molecule type" value="Genomic_DNA"/>
</dbReference>
<organism evidence="1 2">
    <name type="scientific">Zhongshania marina</name>
    <dbReference type="NCBI Taxonomy" id="2304603"/>
    <lineage>
        <taxon>Bacteria</taxon>
        <taxon>Pseudomonadati</taxon>
        <taxon>Pseudomonadota</taxon>
        <taxon>Gammaproteobacteria</taxon>
        <taxon>Cellvibrionales</taxon>
        <taxon>Spongiibacteraceae</taxon>
        <taxon>Zhongshania</taxon>
    </lineage>
</organism>
<accession>A0A2S4HJU4</accession>
<comment type="caution">
    <text evidence="1">The sequence shown here is derived from an EMBL/GenBank/DDBJ whole genome shotgun (WGS) entry which is preliminary data.</text>
</comment>
<proteinExistence type="predicted"/>
<sequence length="95" mass="10771">MEFTEELQRQITRICRASKEGYKTSAVDRHRLEGFIHAGVFLGLTTNAAAKNLLESTYLAITGETLNQASTKPNETMSVDLPNYERFDTPTYLRK</sequence>
<protein>
    <submittedName>
        <fullName evidence="1">Uncharacterized protein</fullName>
    </submittedName>
</protein>
<reference evidence="1" key="1">
    <citation type="submission" date="2018-01" db="EMBL/GenBank/DDBJ databases">
        <authorList>
            <person name="Yu X.-D."/>
        </authorList>
    </citation>
    <scope>NUCLEOTIDE SEQUENCE</scope>
    <source>
        <strain evidence="1">ZX-21</strain>
    </source>
</reference>
<dbReference type="AlphaFoldDB" id="A0A2S4HJU4"/>
<name>A0A2S4HJU4_9GAMM</name>
<gene>
    <name evidence="1" type="ORF">C0068_03040</name>
</gene>
<evidence type="ECO:0000313" key="2">
    <source>
        <dbReference type="Proteomes" id="UP000237222"/>
    </source>
</evidence>
<dbReference type="Proteomes" id="UP000237222">
    <property type="component" value="Unassembled WGS sequence"/>
</dbReference>
<evidence type="ECO:0000313" key="1">
    <source>
        <dbReference type="EMBL" id="POP54256.1"/>
    </source>
</evidence>